<evidence type="ECO:0000313" key="1">
    <source>
        <dbReference type="EMBL" id="QHU10346.1"/>
    </source>
</evidence>
<dbReference type="AlphaFoldDB" id="A0A6C0JZU3"/>
<protein>
    <submittedName>
        <fullName evidence="1">Uncharacterized protein</fullName>
    </submittedName>
</protein>
<proteinExistence type="predicted"/>
<name>A0A6C0JZU3_9ZZZZ</name>
<sequence length="75" mass="8873">MLNYSREIELGNGYGYFCNIHDVECQKQIVDQTYNNYQKYLEEIEHQEPRRSGCNDTLCSCSLFAFVCTILFFIL</sequence>
<dbReference type="EMBL" id="MN740754">
    <property type="protein sequence ID" value="QHU10346.1"/>
    <property type="molecule type" value="Genomic_DNA"/>
</dbReference>
<reference evidence="1" key="1">
    <citation type="journal article" date="2020" name="Nature">
        <title>Giant virus diversity and host interactions through global metagenomics.</title>
        <authorList>
            <person name="Schulz F."/>
            <person name="Roux S."/>
            <person name="Paez-Espino D."/>
            <person name="Jungbluth S."/>
            <person name="Walsh D.A."/>
            <person name="Denef V.J."/>
            <person name="McMahon K.D."/>
            <person name="Konstantinidis K.T."/>
            <person name="Eloe-Fadrosh E.A."/>
            <person name="Kyrpides N.C."/>
            <person name="Woyke T."/>
        </authorList>
    </citation>
    <scope>NUCLEOTIDE SEQUENCE</scope>
    <source>
        <strain evidence="1">GVMAG-S-1101164-67</strain>
    </source>
</reference>
<organism evidence="1">
    <name type="scientific">viral metagenome</name>
    <dbReference type="NCBI Taxonomy" id="1070528"/>
    <lineage>
        <taxon>unclassified sequences</taxon>
        <taxon>metagenomes</taxon>
        <taxon>organismal metagenomes</taxon>
    </lineage>
</organism>
<accession>A0A6C0JZU3</accession>